<accession>A0ABK0LN99</accession>
<sequence>MTVNSGGSFAKPTFGKGTKLSVKSSKC</sequence>
<feature type="region of interest" description="Disordered" evidence="1">
    <location>
        <begin position="1"/>
        <end position="27"/>
    </location>
</feature>
<keyword evidence="3" id="KW-1185">Reference proteome</keyword>
<proteinExistence type="predicted"/>
<evidence type="ECO:0000256" key="1">
    <source>
        <dbReference type="SAM" id="MobiDB-lite"/>
    </source>
</evidence>
<evidence type="ECO:0000313" key="3">
    <source>
        <dbReference type="Proteomes" id="UP000002494"/>
    </source>
</evidence>
<dbReference type="Proteomes" id="UP000002494">
    <property type="component" value="Chromosome 15"/>
</dbReference>
<dbReference type="Ensembl" id="ENSRNOT00000132193.1">
    <property type="protein sequence ID" value="ENSRNOP00000102547.1"/>
    <property type="gene ID" value="ENSRNOG00000090951.1"/>
</dbReference>
<evidence type="ECO:0000313" key="2">
    <source>
        <dbReference type="Ensembl" id="ENSRNOP00000102547.1"/>
    </source>
</evidence>
<reference evidence="2" key="2">
    <citation type="submission" date="2025-08" db="UniProtKB">
        <authorList>
            <consortium name="Ensembl"/>
        </authorList>
    </citation>
    <scope>IDENTIFICATION</scope>
    <source>
        <strain evidence="2">Brown Norway</strain>
    </source>
</reference>
<reference evidence="2" key="1">
    <citation type="submission" date="2024-01" db="EMBL/GenBank/DDBJ databases">
        <title>GRCr8: a new rat reference genome assembly contstructed from accurate long reads and long range scaffolding.</title>
        <authorList>
            <person name="Doris P.A."/>
            <person name="Kalbfleisch T."/>
            <person name="Li K."/>
            <person name="Howe K."/>
            <person name="Wood J."/>
        </authorList>
    </citation>
    <scope>NUCLEOTIDE SEQUENCE [LARGE SCALE GENOMIC DNA]</scope>
    <source>
        <strain evidence="2">Brown Norway</strain>
    </source>
</reference>
<protein>
    <submittedName>
        <fullName evidence="2">Uncharacterized protein</fullName>
    </submittedName>
</protein>
<reference evidence="2" key="3">
    <citation type="submission" date="2025-09" db="UniProtKB">
        <authorList>
            <consortium name="Ensembl"/>
        </authorList>
    </citation>
    <scope>IDENTIFICATION</scope>
    <source>
        <strain evidence="2">Brown Norway</strain>
    </source>
</reference>
<organism evidence="2 3">
    <name type="scientific">Rattus norvegicus</name>
    <name type="common">Rat</name>
    <dbReference type="NCBI Taxonomy" id="10116"/>
    <lineage>
        <taxon>Eukaryota</taxon>
        <taxon>Metazoa</taxon>
        <taxon>Chordata</taxon>
        <taxon>Craniata</taxon>
        <taxon>Vertebrata</taxon>
        <taxon>Euteleostomi</taxon>
        <taxon>Mammalia</taxon>
        <taxon>Eutheria</taxon>
        <taxon>Euarchontoglires</taxon>
        <taxon>Glires</taxon>
        <taxon>Rodentia</taxon>
        <taxon>Myomorpha</taxon>
        <taxon>Muroidea</taxon>
        <taxon>Muridae</taxon>
        <taxon>Murinae</taxon>
        <taxon>Rattus</taxon>
    </lineage>
</organism>
<name>A0ABK0LN99_RAT</name>